<dbReference type="PANTHER" id="PTHR46586:SF3">
    <property type="entry name" value="ANKYRIN REPEAT-CONTAINING PROTEIN"/>
    <property type="match status" value="1"/>
</dbReference>
<dbReference type="VEuPathDB" id="FungiDB:PC110_g13769"/>
<protein>
    <submittedName>
        <fullName evidence="2">Uncharacterized protein</fullName>
    </submittedName>
</protein>
<reference evidence="1" key="2">
    <citation type="submission" date="2018-05" db="EMBL/GenBank/DDBJ databases">
        <title>Effector identification in a new, highly contiguous assembly of the strawberry crown rot pathogen Phytophthora cactorum.</title>
        <authorList>
            <person name="Armitage A.D."/>
            <person name="Nellist C.F."/>
            <person name="Bates H."/>
            <person name="Vickerstaff R.J."/>
            <person name="Harrison R.J."/>
        </authorList>
    </citation>
    <scope>NUCLEOTIDE SEQUENCE</scope>
    <source>
        <strain evidence="1">P421</strain>
    </source>
</reference>
<dbReference type="PANTHER" id="PTHR46586">
    <property type="entry name" value="ANKYRIN REPEAT-CONTAINING PROTEIN"/>
    <property type="match status" value="1"/>
</dbReference>
<sequence>MAQDALLCVRVLFRSKRGFKSLPHVVETVSLFLDSSVELSLEKASTFGSSARRVLLEEDSYKEREFWLVLVEACKNKDLPMVKWTFEHFPGRGVCNQVVKEAAADGAMEILQYFCDNELDSDEAATSGVDSGLEPREIVWGGKDTLNAASGGHSDIVRWLYHFNYGRDDDDTMKAAMARGDMELARWLHRVRRIPIRGEEMAAANGHLNMLQMLLRGRQIPPGVMVKPAESGHLDIIRWLVELDWSNEDVDSDDDSRHSDDFYYSGYGNSYDQERPPYLTSTGGEVTLSIHTAAINGHLMLRNIYTRMWTGLSRTRKKKTASKRTSYTLTKLSEVLGKDHQAGGISNKTMLLAVRKGLLEVVQWLCFEFSSNHMIDLFQPSWEDGRTVLAMDEAASNGHLDIVKHLHQVAPSLEVEFSRKEKPRSTLEKFEATIFGKRSTRNGIECSSSAMNEAANNHLDVVQWLHSNRTEGCTSDAMDLAAANGHLEMVQWLHAHRSESCTTNAMDGTAFGGHFEVVKWLHFAHTNAGCTTGAMNYAARMGHLDVVKWLHLNRSEGCTTEAMDGAAENGHLEIVKWLHCMRIEGCTLDAMNLPASNGHLSIVKWLHRH</sequence>
<dbReference type="SUPFAM" id="SSF48403">
    <property type="entry name" value="Ankyrin repeat"/>
    <property type="match status" value="2"/>
</dbReference>
<dbReference type="Gene3D" id="1.25.40.20">
    <property type="entry name" value="Ankyrin repeat-containing domain"/>
    <property type="match status" value="3"/>
</dbReference>
<dbReference type="Proteomes" id="UP000251314">
    <property type="component" value="Unassembled WGS sequence"/>
</dbReference>
<comment type="caution">
    <text evidence="2">The sequence shown here is derived from an EMBL/GenBank/DDBJ whole genome shotgun (WGS) entry which is preliminary data.</text>
</comment>
<dbReference type="AlphaFoldDB" id="A0A329S2I1"/>
<gene>
    <name evidence="2" type="ORF">PC110_g13769</name>
    <name evidence="1" type="ORF">PC129_g18585</name>
</gene>
<dbReference type="Proteomes" id="UP000760860">
    <property type="component" value="Unassembled WGS sequence"/>
</dbReference>
<dbReference type="STRING" id="29920.A0A329S2I1"/>
<name>A0A329S2I1_9STRA</name>
<organism evidence="2 3">
    <name type="scientific">Phytophthora cactorum</name>
    <dbReference type="NCBI Taxonomy" id="29920"/>
    <lineage>
        <taxon>Eukaryota</taxon>
        <taxon>Sar</taxon>
        <taxon>Stramenopiles</taxon>
        <taxon>Oomycota</taxon>
        <taxon>Peronosporomycetes</taxon>
        <taxon>Peronosporales</taxon>
        <taxon>Peronosporaceae</taxon>
        <taxon>Phytophthora</taxon>
    </lineage>
</organism>
<dbReference type="InterPro" id="IPR052050">
    <property type="entry name" value="SecEffector_AnkRepeat"/>
</dbReference>
<accession>A0A329S2I1</accession>
<reference evidence="2 3" key="1">
    <citation type="submission" date="2018-01" db="EMBL/GenBank/DDBJ databases">
        <title>Draft genome of the strawberry crown rot pathogen Phytophthora cactorum.</title>
        <authorList>
            <person name="Armitage A.D."/>
            <person name="Lysoe E."/>
            <person name="Nellist C.F."/>
            <person name="Harrison R.J."/>
            <person name="Brurberg M.B."/>
        </authorList>
    </citation>
    <scope>NUCLEOTIDE SEQUENCE [LARGE SCALE GENOMIC DNA]</scope>
    <source>
        <strain evidence="2 3">10300</strain>
    </source>
</reference>
<dbReference type="InterPro" id="IPR036770">
    <property type="entry name" value="Ankyrin_rpt-contain_sf"/>
</dbReference>
<dbReference type="Pfam" id="PF13637">
    <property type="entry name" value="Ank_4"/>
    <property type="match status" value="1"/>
</dbReference>
<keyword evidence="3" id="KW-1185">Reference proteome</keyword>
<dbReference type="EMBL" id="MJFZ01000402">
    <property type="protein sequence ID" value="RAW29862.1"/>
    <property type="molecule type" value="Genomic_DNA"/>
</dbReference>
<dbReference type="SUPFAM" id="SSF140860">
    <property type="entry name" value="Pseudo ankyrin repeat-like"/>
    <property type="match status" value="1"/>
</dbReference>
<evidence type="ECO:0000313" key="2">
    <source>
        <dbReference type="EMBL" id="RAW29862.1"/>
    </source>
</evidence>
<dbReference type="EMBL" id="RCMV01001098">
    <property type="protein sequence ID" value="KAG3210416.1"/>
    <property type="molecule type" value="Genomic_DNA"/>
</dbReference>
<proteinExistence type="predicted"/>
<evidence type="ECO:0000313" key="3">
    <source>
        <dbReference type="Proteomes" id="UP000251314"/>
    </source>
</evidence>
<evidence type="ECO:0000313" key="1">
    <source>
        <dbReference type="EMBL" id="KAG3210416.1"/>
    </source>
</evidence>
<dbReference type="InterPro" id="IPR002110">
    <property type="entry name" value="Ankyrin_rpt"/>
</dbReference>
<dbReference type="OrthoDB" id="187035at2759"/>
<dbReference type="Pfam" id="PF12796">
    <property type="entry name" value="Ank_2"/>
    <property type="match status" value="1"/>
</dbReference>